<proteinExistence type="predicted"/>
<feature type="transmembrane region" description="Helical" evidence="1">
    <location>
        <begin position="44"/>
        <end position="68"/>
    </location>
</feature>
<sequence>MRLLSIVDQSARADRFSSRPPYTAYCVNLSRAITATGAPYRALAYAWLGAGVCWCMLCLAVPCFFCFAPRSSGALGVLFDARPIYLWSCMGKYHPMSSKSSSSLANRIQCHHCVQTLDVVAETGVGANGRAVTHVGG</sequence>
<organism evidence="2 3">
    <name type="scientific">Plectus sambesii</name>
    <dbReference type="NCBI Taxonomy" id="2011161"/>
    <lineage>
        <taxon>Eukaryota</taxon>
        <taxon>Metazoa</taxon>
        <taxon>Ecdysozoa</taxon>
        <taxon>Nematoda</taxon>
        <taxon>Chromadorea</taxon>
        <taxon>Plectida</taxon>
        <taxon>Plectina</taxon>
        <taxon>Plectoidea</taxon>
        <taxon>Plectidae</taxon>
        <taxon>Plectus</taxon>
    </lineage>
</organism>
<evidence type="ECO:0000313" key="2">
    <source>
        <dbReference type="Proteomes" id="UP000887566"/>
    </source>
</evidence>
<keyword evidence="1" id="KW-1133">Transmembrane helix</keyword>
<evidence type="ECO:0000313" key="3">
    <source>
        <dbReference type="WBParaSite" id="PSAMB.scaffold1562size29965.g13876.t1"/>
    </source>
</evidence>
<dbReference type="AlphaFoldDB" id="A0A914V675"/>
<keyword evidence="1" id="KW-0812">Transmembrane</keyword>
<reference evidence="3" key="1">
    <citation type="submission" date="2022-11" db="UniProtKB">
        <authorList>
            <consortium name="WormBaseParasite"/>
        </authorList>
    </citation>
    <scope>IDENTIFICATION</scope>
</reference>
<protein>
    <submittedName>
        <fullName evidence="3">LITAF domain-containing protein</fullName>
    </submittedName>
</protein>
<name>A0A914V675_9BILA</name>
<dbReference type="WBParaSite" id="PSAMB.scaffold1562size29965.g13876.t1">
    <property type="protein sequence ID" value="PSAMB.scaffold1562size29965.g13876.t1"/>
    <property type="gene ID" value="PSAMB.scaffold1562size29965.g13876"/>
</dbReference>
<evidence type="ECO:0000256" key="1">
    <source>
        <dbReference type="SAM" id="Phobius"/>
    </source>
</evidence>
<keyword evidence="1" id="KW-0472">Membrane</keyword>
<dbReference type="Proteomes" id="UP000887566">
    <property type="component" value="Unplaced"/>
</dbReference>
<keyword evidence="2" id="KW-1185">Reference proteome</keyword>
<accession>A0A914V675</accession>